<gene>
    <name evidence="1" type="ORF">H7995_16265</name>
</gene>
<dbReference type="Proteomes" id="UP000526003">
    <property type="component" value="Unassembled WGS sequence"/>
</dbReference>
<evidence type="ECO:0000313" key="1">
    <source>
        <dbReference type="EMBL" id="MBC2691355.1"/>
    </source>
</evidence>
<evidence type="ECO:0000313" key="2">
    <source>
        <dbReference type="Proteomes" id="UP000526003"/>
    </source>
</evidence>
<dbReference type="SUPFAM" id="SSF52833">
    <property type="entry name" value="Thioredoxin-like"/>
    <property type="match status" value="1"/>
</dbReference>
<sequence>MPSDPAWSSIPPHARQVFLCTGPRCVARGSLALWKTLRRELLKHDRIETPEGVLLTRTGCQFPCNLGPVLTVYPDACWYRVRDDQEVKQLVDGHLVAGAVVAHLLIGARAGGSPDA</sequence>
<dbReference type="EMBL" id="JACMYG010000016">
    <property type="protein sequence ID" value="MBC2691355.1"/>
    <property type="molecule type" value="Genomic_DNA"/>
</dbReference>
<keyword evidence="2" id="KW-1185">Reference proteome</keyword>
<organism evidence="1 2">
    <name type="scientific">Pseudomonas kielensis</name>
    <dbReference type="NCBI Taxonomy" id="2762577"/>
    <lineage>
        <taxon>Bacteria</taxon>
        <taxon>Pseudomonadati</taxon>
        <taxon>Pseudomonadota</taxon>
        <taxon>Gammaproteobacteria</taxon>
        <taxon>Pseudomonadales</taxon>
        <taxon>Pseudomonadaceae</taxon>
        <taxon>Pseudomonas</taxon>
    </lineage>
</organism>
<dbReference type="AlphaFoldDB" id="A0A7X1GFS5"/>
<name>A0A7X1GFS5_9PSED</name>
<proteinExistence type="predicted"/>
<dbReference type="Gene3D" id="3.40.30.10">
    <property type="entry name" value="Glutaredoxin"/>
    <property type="match status" value="1"/>
</dbReference>
<accession>A0A7X1GFS5</accession>
<comment type="caution">
    <text evidence="1">The sequence shown here is derived from an EMBL/GenBank/DDBJ whole genome shotgun (WGS) entry which is preliminary data.</text>
</comment>
<dbReference type="CDD" id="cd02980">
    <property type="entry name" value="TRX_Fd_family"/>
    <property type="match status" value="1"/>
</dbReference>
<protein>
    <submittedName>
        <fullName evidence="1">(2Fe-2S) ferredoxin domain-containing protein</fullName>
    </submittedName>
</protein>
<reference evidence="1 2" key="1">
    <citation type="submission" date="2020-08" db="EMBL/GenBank/DDBJ databases">
        <title>Pseudomonas sp. nov.</title>
        <authorList>
            <person name="Gieschler S."/>
            <person name="Fiedler G."/>
            <person name="Brinks E."/>
            <person name="Boehnlein C."/>
            <person name="Franz C.M.A.P."/>
            <person name="Kabisch J."/>
        </authorList>
    </citation>
    <scope>NUCLEOTIDE SEQUENCE [LARGE SCALE GENOMIC DNA]</scope>
    <source>
        <strain evidence="1 2">MBT-1</strain>
    </source>
</reference>
<dbReference type="InterPro" id="IPR036249">
    <property type="entry name" value="Thioredoxin-like_sf"/>
</dbReference>